<keyword evidence="1" id="KW-0812">Transmembrane</keyword>
<proteinExistence type="predicted"/>
<evidence type="ECO:0000256" key="1">
    <source>
        <dbReference type="SAM" id="Phobius"/>
    </source>
</evidence>
<accession>A0AAD2JNP3</accession>
<evidence type="ECO:0000313" key="2">
    <source>
        <dbReference type="EMBL" id="CAJ1967430.1"/>
    </source>
</evidence>
<keyword evidence="1" id="KW-0472">Membrane</keyword>
<dbReference type="EMBL" id="CAKOGP040002325">
    <property type="protein sequence ID" value="CAJ1967430.1"/>
    <property type="molecule type" value="Genomic_DNA"/>
</dbReference>
<evidence type="ECO:0000313" key="3">
    <source>
        <dbReference type="Proteomes" id="UP001295423"/>
    </source>
</evidence>
<feature type="transmembrane region" description="Helical" evidence="1">
    <location>
        <begin position="6"/>
        <end position="26"/>
    </location>
</feature>
<comment type="caution">
    <text evidence="2">The sequence shown here is derived from an EMBL/GenBank/DDBJ whole genome shotgun (WGS) entry which is preliminary data.</text>
</comment>
<dbReference type="Proteomes" id="UP001295423">
    <property type="component" value="Unassembled WGS sequence"/>
</dbReference>
<name>A0AAD2JNP3_9STRA</name>
<keyword evidence="1" id="KW-1133">Transmembrane helix</keyword>
<keyword evidence="3" id="KW-1185">Reference proteome</keyword>
<protein>
    <submittedName>
        <fullName evidence="2">Uncharacterized protein</fullName>
    </submittedName>
</protein>
<organism evidence="2 3">
    <name type="scientific">Cylindrotheca closterium</name>
    <dbReference type="NCBI Taxonomy" id="2856"/>
    <lineage>
        <taxon>Eukaryota</taxon>
        <taxon>Sar</taxon>
        <taxon>Stramenopiles</taxon>
        <taxon>Ochrophyta</taxon>
        <taxon>Bacillariophyta</taxon>
        <taxon>Bacillariophyceae</taxon>
        <taxon>Bacillariophycidae</taxon>
        <taxon>Bacillariales</taxon>
        <taxon>Bacillariaceae</taxon>
        <taxon>Cylindrotheca</taxon>
    </lineage>
</organism>
<feature type="transmembrane region" description="Helical" evidence="1">
    <location>
        <begin position="149"/>
        <end position="170"/>
    </location>
</feature>
<feature type="transmembrane region" description="Helical" evidence="1">
    <location>
        <begin position="47"/>
        <end position="65"/>
    </location>
</feature>
<gene>
    <name evidence="2" type="ORF">CYCCA115_LOCUS22771</name>
</gene>
<reference evidence="2" key="1">
    <citation type="submission" date="2023-08" db="EMBL/GenBank/DDBJ databases">
        <authorList>
            <person name="Audoor S."/>
            <person name="Bilcke G."/>
        </authorList>
    </citation>
    <scope>NUCLEOTIDE SEQUENCE</scope>
</reference>
<feature type="transmembrane region" description="Helical" evidence="1">
    <location>
        <begin position="85"/>
        <end position="109"/>
    </location>
</feature>
<dbReference type="AlphaFoldDB" id="A0AAD2JNP3"/>
<sequence length="181" mass="20499">MQFSRLATLALISVPYVGIGALIRYYKKTDGISLDDEMEITPLQRKAMWVHLGYFAMVPIMIEAFQDLPGLDVVIGSRSTEPSNISYMMICLASENFFVSCTCLGMLLTQTKVPRWAMMTPISQLAWNLKNHVAWYFMSGTFAPEGPLLFALLDMAVIWPITAVYGYNFLYADKKDLNKKE</sequence>